<keyword evidence="3" id="KW-1185">Reference proteome</keyword>
<sequence length="81" mass="8961">MRWGNRSESVKDGRIALPHVDADEDLNCTLESLIENRPDGLFQSGSQDGWYHHGHIEETPLVPRERGKTGVFSGNQGGNST</sequence>
<feature type="region of interest" description="Disordered" evidence="1">
    <location>
        <begin position="39"/>
        <end position="81"/>
    </location>
</feature>
<accession>A0A225DJ95</accession>
<proteinExistence type="predicted"/>
<evidence type="ECO:0000313" key="2">
    <source>
        <dbReference type="EMBL" id="OWK41013.1"/>
    </source>
</evidence>
<reference evidence="3" key="1">
    <citation type="submission" date="2017-06" db="EMBL/GenBank/DDBJ databases">
        <title>Genome analysis of Fimbriiglobus ruber SP5, the first member of the order Planctomycetales with confirmed chitinolytic capability.</title>
        <authorList>
            <person name="Ravin N.V."/>
            <person name="Rakitin A.L."/>
            <person name="Ivanova A.A."/>
            <person name="Beletsky A.V."/>
            <person name="Kulichevskaya I.S."/>
            <person name="Mardanov A.V."/>
            <person name="Dedysh S.N."/>
        </authorList>
    </citation>
    <scope>NUCLEOTIDE SEQUENCE [LARGE SCALE GENOMIC DNA]</scope>
    <source>
        <strain evidence="3">SP5</strain>
    </source>
</reference>
<protein>
    <submittedName>
        <fullName evidence="2">Uncharacterized protein</fullName>
    </submittedName>
</protein>
<dbReference type="EMBL" id="NIDE01000007">
    <property type="protein sequence ID" value="OWK41013.1"/>
    <property type="molecule type" value="Genomic_DNA"/>
</dbReference>
<organism evidence="2 3">
    <name type="scientific">Fimbriiglobus ruber</name>
    <dbReference type="NCBI Taxonomy" id="1908690"/>
    <lineage>
        <taxon>Bacteria</taxon>
        <taxon>Pseudomonadati</taxon>
        <taxon>Planctomycetota</taxon>
        <taxon>Planctomycetia</taxon>
        <taxon>Gemmatales</taxon>
        <taxon>Gemmataceae</taxon>
        <taxon>Fimbriiglobus</taxon>
    </lineage>
</organism>
<evidence type="ECO:0000313" key="3">
    <source>
        <dbReference type="Proteomes" id="UP000214646"/>
    </source>
</evidence>
<comment type="caution">
    <text evidence="2">The sequence shown here is derived from an EMBL/GenBank/DDBJ whole genome shotgun (WGS) entry which is preliminary data.</text>
</comment>
<dbReference type="Proteomes" id="UP000214646">
    <property type="component" value="Unassembled WGS sequence"/>
</dbReference>
<dbReference type="AlphaFoldDB" id="A0A225DJ95"/>
<evidence type="ECO:0000256" key="1">
    <source>
        <dbReference type="SAM" id="MobiDB-lite"/>
    </source>
</evidence>
<feature type="compositionally biased region" description="Basic and acidic residues" evidence="1">
    <location>
        <begin position="50"/>
        <end position="68"/>
    </location>
</feature>
<name>A0A225DJ95_9BACT</name>
<gene>
    <name evidence="2" type="ORF">FRUB_04905</name>
</gene>